<dbReference type="InterPro" id="IPR012312">
    <property type="entry name" value="Hemerythrin-like"/>
</dbReference>
<sequence length="301" mass="33531">MAGSKSASSPTTTTVLLSIPFLIVALLLTRAPAFTMTSVAPTKAWADEPMKLITTPQYATKKTDIFTSGATHMALLHNSIFRGYNSIYQQAAHVADQDKADFIGYCLTWYRFVKSHHDDEEQSLFPKIEDLLQDKTVFEETHKEHEAFLPGLAEFEKYLSGLKSPSDFLGDELLRIMGTFQDSFSDHFHSEISTISKLSEHANAPKEGTPEHMAAVTTFKTWGKATVTKAGVTDCVPFFLLNLDRTVEDGMWANWPPMPAPIKWGLVNIAGALHSGWWKFSSCDAAGEPKELWALRNVEKL</sequence>
<dbReference type="PANTHER" id="PTHR38048">
    <property type="entry name" value="EXPRESSED PROTEIN"/>
    <property type="match status" value="1"/>
</dbReference>
<gene>
    <name evidence="2" type="ORF">SMACR_01557</name>
</gene>
<dbReference type="VEuPathDB" id="FungiDB:SMAC_01557"/>
<accession>A0A8S8ZWT3</accession>
<feature type="domain" description="Hemerythrin-like" evidence="1">
    <location>
        <begin position="73"/>
        <end position="193"/>
    </location>
</feature>
<organism evidence="2 3">
    <name type="scientific">Sordaria macrospora</name>
    <dbReference type="NCBI Taxonomy" id="5147"/>
    <lineage>
        <taxon>Eukaryota</taxon>
        <taxon>Fungi</taxon>
        <taxon>Dikarya</taxon>
        <taxon>Ascomycota</taxon>
        <taxon>Pezizomycotina</taxon>
        <taxon>Sordariomycetes</taxon>
        <taxon>Sordariomycetidae</taxon>
        <taxon>Sordariales</taxon>
        <taxon>Sordariaceae</taxon>
        <taxon>Sordaria</taxon>
    </lineage>
</organism>
<dbReference type="PANTHER" id="PTHR38048:SF2">
    <property type="entry name" value="HEMERYTHRIN-LIKE DOMAIN-CONTAINING PROTEIN"/>
    <property type="match status" value="1"/>
</dbReference>
<proteinExistence type="predicted"/>
<dbReference type="Pfam" id="PF01814">
    <property type="entry name" value="Hemerythrin"/>
    <property type="match status" value="1"/>
</dbReference>
<dbReference type="InterPro" id="IPR053206">
    <property type="entry name" value="Dimeric_xanthone_biosynth"/>
</dbReference>
<reference evidence="2 3" key="1">
    <citation type="submission" date="2017-07" db="EMBL/GenBank/DDBJ databases">
        <title>Genome sequence of the Sordaria macrospora wild type strain R19027.</title>
        <authorList>
            <person name="Nowrousian M."/>
            <person name="Teichert I."/>
            <person name="Kueck U."/>
        </authorList>
    </citation>
    <scope>NUCLEOTIDE SEQUENCE [LARGE SCALE GENOMIC DNA]</scope>
    <source>
        <strain evidence="2 3">R19027</strain>
        <tissue evidence="2">Mycelium</tissue>
    </source>
</reference>
<dbReference type="EMBL" id="NMPR01000013">
    <property type="protein sequence ID" value="KAA8635337.1"/>
    <property type="molecule type" value="Genomic_DNA"/>
</dbReference>
<dbReference type="Proteomes" id="UP000433876">
    <property type="component" value="Unassembled WGS sequence"/>
</dbReference>
<dbReference type="CDD" id="cd12108">
    <property type="entry name" value="Hr-like"/>
    <property type="match status" value="1"/>
</dbReference>
<comment type="caution">
    <text evidence="2">The sequence shown here is derived from an EMBL/GenBank/DDBJ whole genome shotgun (WGS) entry which is preliminary data.</text>
</comment>
<evidence type="ECO:0000259" key="1">
    <source>
        <dbReference type="Pfam" id="PF01814"/>
    </source>
</evidence>
<dbReference type="AlphaFoldDB" id="A0A8S8ZWT3"/>
<evidence type="ECO:0000313" key="2">
    <source>
        <dbReference type="EMBL" id="KAA8635337.1"/>
    </source>
</evidence>
<name>A0A8S8ZWT3_SORMA</name>
<evidence type="ECO:0000313" key="3">
    <source>
        <dbReference type="Proteomes" id="UP000433876"/>
    </source>
</evidence>
<protein>
    <recommendedName>
        <fullName evidence="1">Hemerythrin-like domain-containing protein</fullName>
    </recommendedName>
</protein>
<dbReference type="Gene3D" id="1.20.120.520">
    <property type="entry name" value="nmb1532 protein domain like"/>
    <property type="match status" value="1"/>
</dbReference>